<dbReference type="EMBL" id="JAPDRP010000020">
    <property type="protein sequence ID" value="KAJ9638905.1"/>
    <property type="molecule type" value="Genomic_DNA"/>
</dbReference>
<accession>A0ACC2YUG6</accession>
<evidence type="ECO:0000313" key="2">
    <source>
        <dbReference type="Proteomes" id="UP001172680"/>
    </source>
</evidence>
<organism evidence="1 2">
    <name type="scientific">Coniosporium tulheliwenetii</name>
    <dbReference type="NCBI Taxonomy" id="3383036"/>
    <lineage>
        <taxon>Eukaryota</taxon>
        <taxon>Fungi</taxon>
        <taxon>Dikarya</taxon>
        <taxon>Ascomycota</taxon>
        <taxon>Pezizomycotina</taxon>
        <taxon>Dothideomycetes</taxon>
        <taxon>Dothideomycetes incertae sedis</taxon>
        <taxon>Coniosporium</taxon>
    </lineage>
</organism>
<dbReference type="Proteomes" id="UP001172680">
    <property type="component" value="Unassembled WGS sequence"/>
</dbReference>
<evidence type="ECO:0000313" key="1">
    <source>
        <dbReference type="EMBL" id="KAJ9638905.1"/>
    </source>
</evidence>
<protein>
    <submittedName>
        <fullName evidence="1">Uncharacterized protein</fullName>
    </submittedName>
</protein>
<proteinExistence type="predicted"/>
<name>A0ACC2YUG6_9PEZI</name>
<comment type="caution">
    <text evidence="1">The sequence shown here is derived from an EMBL/GenBank/DDBJ whole genome shotgun (WGS) entry which is preliminary data.</text>
</comment>
<reference evidence="1" key="1">
    <citation type="submission" date="2022-10" db="EMBL/GenBank/DDBJ databases">
        <title>Culturing micro-colonial fungi from biological soil crusts in the Mojave desert and describing Neophaeococcomyces mojavensis, and introducing the new genera and species Taxawa tesnikishii.</title>
        <authorList>
            <person name="Kurbessoian T."/>
            <person name="Stajich J.E."/>
        </authorList>
    </citation>
    <scope>NUCLEOTIDE SEQUENCE</scope>
    <source>
        <strain evidence="1">JES_115</strain>
    </source>
</reference>
<gene>
    <name evidence="1" type="ORF">H2199_006765</name>
</gene>
<keyword evidence="2" id="KW-1185">Reference proteome</keyword>
<sequence length="399" mass="45426">MPSLVQLPVDLVEEIASHLDLPSLRALRLTRKIFVEHTFKHFTSTYFTVLEHTEHCGSIRRVQCVSAHQDLRVTVKTLVLGAFSIAYDGCRKFGRSALSTEELLMYCKIVSDLRFFWDSGYDVARLALSMVKFSNLDTLFLTDDYTQSTGFKWSDGLYYDPPEVPSRAPEWDPIDTLVPALTALAAAGKPSERFIAAWMTIKDWLRRFLSAIPHLEELGIAAHSDDERRPRRTILTQLARLNLPALKRFELMNLPGYATDLQQILDNRKATLTSLEFKYVSLHRHEDVSWVTVLTSLAHFPMLDRFTIKRVGDDGGSVSFQAYEGRKRRDMMRYPLGNYYGYTCQKCLAEAGASRDRDDHDLVGVAVRPGLDILAANYHEALGNWTWDDGWCPCTCTAE</sequence>